<feature type="compositionally biased region" description="Polar residues" evidence="9">
    <location>
        <begin position="67"/>
        <end position="77"/>
    </location>
</feature>
<evidence type="ECO:0000256" key="8">
    <source>
        <dbReference type="SAM" id="Coils"/>
    </source>
</evidence>
<feature type="compositionally biased region" description="Basic and acidic residues" evidence="9">
    <location>
        <begin position="1"/>
        <end position="10"/>
    </location>
</feature>
<keyword evidence="4" id="KW-0132">Cell division</keyword>
<feature type="region of interest" description="Disordered" evidence="9">
    <location>
        <begin position="1"/>
        <end position="138"/>
    </location>
</feature>
<comment type="caution">
    <text evidence="10">The sequence shown here is derived from an EMBL/GenBank/DDBJ whole genome shotgun (WGS) entry which is preliminary data.</text>
</comment>
<gene>
    <name evidence="10" type="ORF">QBC37DRAFT_172071</name>
</gene>
<keyword evidence="7" id="KW-0131">Cell cycle</keyword>
<reference evidence="10" key="1">
    <citation type="journal article" date="2023" name="Mol. Phylogenet. Evol.">
        <title>Genome-scale phylogeny and comparative genomics of the fungal order Sordariales.</title>
        <authorList>
            <person name="Hensen N."/>
            <person name="Bonometti L."/>
            <person name="Westerberg I."/>
            <person name="Brannstrom I.O."/>
            <person name="Guillou S."/>
            <person name="Cros-Aarteil S."/>
            <person name="Calhoun S."/>
            <person name="Haridas S."/>
            <person name="Kuo A."/>
            <person name="Mondo S."/>
            <person name="Pangilinan J."/>
            <person name="Riley R."/>
            <person name="LaButti K."/>
            <person name="Andreopoulos B."/>
            <person name="Lipzen A."/>
            <person name="Chen C."/>
            <person name="Yan M."/>
            <person name="Daum C."/>
            <person name="Ng V."/>
            <person name="Clum A."/>
            <person name="Steindorff A."/>
            <person name="Ohm R.A."/>
            <person name="Martin F."/>
            <person name="Silar P."/>
            <person name="Natvig D.O."/>
            <person name="Lalanne C."/>
            <person name="Gautier V."/>
            <person name="Ament-Velasquez S.L."/>
            <person name="Kruys A."/>
            <person name="Hutchinson M.I."/>
            <person name="Powell A.J."/>
            <person name="Barry K."/>
            <person name="Miller A.N."/>
            <person name="Grigoriev I.V."/>
            <person name="Debuchy R."/>
            <person name="Gladieux P."/>
            <person name="Hiltunen Thoren M."/>
            <person name="Johannesson H."/>
        </authorList>
    </citation>
    <scope>NUCLEOTIDE SEQUENCE</scope>
    <source>
        <strain evidence="10">PSN293</strain>
    </source>
</reference>
<reference evidence="10" key="2">
    <citation type="submission" date="2023-05" db="EMBL/GenBank/DDBJ databases">
        <authorList>
            <consortium name="Lawrence Berkeley National Laboratory"/>
            <person name="Steindorff A."/>
            <person name="Hensen N."/>
            <person name="Bonometti L."/>
            <person name="Westerberg I."/>
            <person name="Brannstrom I.O."/>
            <person name="Guillou S."/>
            <person name="Cros-Aarteil S."/>
            <person name="Calhoun S."/>
            <person name="Haridas S."/>
            <person name="Kuo A."/>
            <person name="Mondo S."/>
            <person name="Pangilinan J."/>
            <person name="Riley R."/>
            <person name="Labutti K."/>
            <person name="Andreopoulos B."/>
            <person name="Lipzen A."/>
            <person name="Chen C."/>
            <person name="Yanf M."/>
            <person name="Daum C."/>
            <person name="Ng V."/>
            <person name="Clum A."/>
            <person name="Ohm R."/>
            <person name="Martin F."/>
            <person name="Silar P."/>
            <person name="Natvig D."/>
            <person name="Lalanne C."/>
            <person name="Gautier V."/>
            <person name="Ament-Velasquez S.L."/>
            <person name="Kruys A."/>
            <person name="Hutchinson M.I."/>
            <person name="Powell A.J."/>
            <person name="Barry K."/>
            <person name="Miller A.N."/>
            <person name="Grigoriev I.V."/>
            <person name="Debuchy R."/>
            <person name="Gladieux P."/>
            <person name="Thoren M.H."/>
            <person name="Johannesson H."/>
        </authorList>
    </citation>
    <scope>NUCLEOTIDE SEQUENCE</scope>
    <source>
        <strain evidence="10">PSN293</strain>
    </source>
</reference>
<evidence type="ECO:0000256" key="7">
    <source>
        <dbReference type="ARBA" id="ARBA00023306"/>
    </source>
</evidence>
<feature type="coiled-coil region" evidence="8">
    <location>
        <begin position="189"/>
        <end position="315"/>
    </location>
</feature>
<feature type="coiled-coil region" evidence="8">
    <location>
        <begin position="678"/>
        <end position="705"/>
    </location>
</feature>
<evidence type="ECO:0000256" key="2">
    <source>
        <dbReference type="ARBA" id="ARBA00008029"/>
    </source>
</evidence>
<feature type="region of interest" description="Disordered" evidence="9">
    <location>
        <begin position="558"/>
        <end position="591"/>
    </location>
</feature>
<evidence type="ECO:0000256" key="9">
    <source>
        <dbReference type="SAM" id="MobiDB-lite"/>
    </source>
</evidence>
<evidence type="ECO:0000256" key="1">
    <source>
        <dbReference type="ARBA" id="ARBA00004123"/>
    </source>
</evidence>
<evidence type="ECO:0000313" key="11">
    <source>
        <dbReference type="Proteomes" id="UP001301769"/>
    </source>
</evidence>
<feature type="compositionally biased region" description="Low complexity" evidence="9">
    <location>
        <begin position="36"/>
        <end position="54"/>
    </location>
</feature>
<feature type="coiled-coil region" evidence="8">
    <location>
        <begin position="353"/>
        <end position="404"/>
    </location>
</feature>
<dbReference type="GO" id="GO:0051315">
    <property type="term" value="P:attachment of mitotic spindle microtubules to kinetochore"/>
    <property type="evidence" value="ECO:0007669"/>
    <property type="project" value="TreeGrafter"/>
</dbReference>
<name>A0AAN6Y778_9PEZI</name>
<dbReference type="GO" id="GO:0051301">
    <property type="term" value="P:cell division"/>
    <property type="evidence" value="ECO:0007669"/>
    <property type="project" value="UniProtKB-KW"/>
</dbReference>
<dbReference type="InterPro" id="IPR008672">
    <property type="entry name" value="Mad1"/>
</dbReference>
<dbReference type="Gene3D" id="3.30.457.60">
    <property type="match status" value="1"/>
</dbReference>
<dbReference type="Proteomes" id="UP001301769">
    <property type="component" value="Unassembled WGS sequence"/>
</dbReference>
<dbReference type="GO" id="GO:0007094">
    <property type="term" value="P:mitotic spindle assembly checkpoint signaling"/>
    <property type="evidence" value="ECO:0007669"/>
    <property type="project" value="InterPro"/>
</dbReference>
<protein>
    <recommendedName>
        <fullName evidence="3">Spindle assembly checkpoint component MAD1</fullName>
    </recommendedName>
</protein>
<dbReference type="PANTHER" id="PTHR23168:SF0">
    <property type="entry name" value="MITOTIC SPINDLE ASSEMBLY CHECKPOINT PROTEIN MAD1"/>
    <property type="match status" value="1"/>
</dbReference>
<evidence type="ECO:0000256" key="3">
    <source>
        <dbReference type="ARBA" id="ARBA00022019"/>
    </source>
</evidence>
<dbReference type="GO" id="GO:0005635">
    <property type="term" value="C:nuclear envelope"/>
    <property type="evidence" value="ECO:0007669"/>
    <property type="project" value="TreeGrafter"/>
</dbReference>
<keyword evidence="6" id="KW-0539">Nucleus</keyword>
<evidence type="ECO:0000256" key="5">
    <source>
        <dbReference type="ARBA" id="ARBA00022776"/>
    </source>
</evidence>
<accession>A0AAN6Y778</accession>
<evidence type="ECO:0000256" key="6">
    <source>
        <dbReference type="ARBA" id="ARBA00023242"/>
    </source>
</evidence>
<dbReference type="Pfam" id="PF05557">
    <property type="entry name" value="MAD"/>
    <property type="match status" value="1"/>
</dbReference>
<dbReference type="GO" id="GO:0000776">
    <property type="term" value="C:kinetochore"/>
    <property type="evidence" value="ECO:0007669"/>
    <property type="project" value="TreeGrafter"/>
</dbReference>
<keyword evidence="11" id="KW-1185">Reference proteome</keyword>
<proteinExistence type="inferred from homology"/>
<evidence type="ECO:0000313" key="10">
    <source>
        <dbReference type="EMBL" id="KAK4213491.1"/>
    </source>
</evidence>
<evidence type="ECO:0000256" key="4">
    <source>
        <dbReference type="ARBA" id="ARBA00022618"/>
    </source>
</evidence>
<dbReference type="PANTHER" id="PTHR23168">
    <property type="entry name" value="MITOTIC SPINDLE ASSEMBLY CHECKPOINT PROTEIN MAD1 MITOTIC ARREST DEFICIENT-LIKE PROTEIN 1"/>
    <property type="match status" value="1"/>
</dbReference>
<dbReference type="EMBL" id="MU858108">
    <property type="protein sequence ID" value="KAK4213491.1"/>
    <property type="molecule type" value="Genomic_DNA"/>
</dbReference>
<comment type="similarity">
    <text evidence="2">Belongs to the MAD1 family.</text>
</comment>
<dbReference type="Gene3D" id="6.10.250.90">
    <property type="match status" value="1"/>
</dbReference>
<keyword evidence="5" id="KW-0498">Mitosis</keyword>
<dbReference type="AlphaFoldDB" id="A0AAN6Y778"/>
<feature type="coiled-coil region" evidence="8">
    <location>
        <begin position="523"/>
        <end position="557"/>
    </location>
</feature>
<organism evidence="10 11">
    <name type="scientific">Rhypophila decipiens</name>
    <dbReference type="NCBI Taxonomy" id="261697"/>
    <lineage>
        <taxon>Eukaryota</taxon>
        <taxon>Fungi</taxon>
        <taxon>Dikarya</taxon>
        <taxon>Ascomycota</taxon>
        <taxon>Pezizomycotina</taxon>
        <taxon>Sordariomycetes</taxon>
        <taxon>Sordariomycetidae</taxon>
        <taxon>Sordariales</taxon>
        <taxon>Naviculisporaceae</taxon>
        <taxon>Rhypophila</taxon>
    </lineage>
</organism>
<sequence length="811" mass="91234">MSRTPSKFDPRSSNYEPPGMSPPSYTPQGDPPAGARRGSLTGTSTFRSSTGTGFARPRVPSRLPNFRATTTQPSYNFLTGERIGGDNPSPTMARPGSRQGPPSGPSPPRGRGTTVATNFSRESSKENMAPPDAEEYETQRKKIEELKAEVGTLRYQINSFEQEKEMMRLQSENEMRDTKRRAEVDFKAKQAADAEKSKAMRQVESLEAELEALREEKEQQKRALESKAREAQEEARLLQEQLEDLHTAKEESARLAGREIIELKAKVASLERSAQEADQESHTREDVLEKTQALLAERDETIGNLEAEVIRLKAQTGDADTIAVIRRELTDQVNHIRMLEAKNREQIVELKHLRQIHRAVEVVEEEKRSLQRKLESAEKVYTELDEERSQRQRLEDERRAWTAYLESASEGGPVEFSSPEELARALVSERLHSASLLDQLGTMQPEITDRDNVIRSLEQERNSLRSQVETLKTSGAVPSGAQDRVRARLDRQRALAIKEVEYLRAQLKTFDMEDMTMQFEHFDEHKTKRIQELEDLVDQYKAEIDKVNADLASLEASAGSGILPAPGTKRPRDSGDDEIESEQLGQLSRKNRKLQSEFTELQTAHRLLEKEHEVTVEQLASAKEQLKTRVLALRSNPTSDFEAVKTETLKALKLENAELLAHIERKPSLFATVPASQLAAAKREVEEAKAETASSQKAARRLKEVWAAKSAEFKEAVFSTLGWTVTFIPGGKMRVESVYCPSQTDEHENSIVFDGEKGTMKVGGGPRSAFATRIGDNIKFWVRERGCVPCFLAALTLEFYEEHTRAVGPAK</sequence>
<dbReference type="GO" id="GO:0072686">
    <property type="term" value="C:mitotic spindle"/>
    <property type="evidence" value="ECO:0007669"/>
    <property type="project" value="TreeGrafter"/>
</dbReference>
<keyword evidence="8" id="KW-0175">Coiled coil</keyword>
<comment type="subcellular location">
    <subcellularLocation>
        <location evidence="1">Nucleus</location>
    </subcellularLocation>
</comment>